<feature type="compositionally biased region" description="Polar residues" evidence="1">
    <location>
        <begin position="26"/>
        <end position="37"/>
    </location>
</feature>
<comment type="caution">
    <text evidence="2">The sequence shown here is derived from an EMBL/GenBank/DDBJ whole genome shotgun (WGS) entry which is preliminary data.</text>
</comment>
<dbReference type="PANTHER" id="PTHR10933:SF9">
    <property type="entry name" value="IMMUNOGLOBULIN-BINDING PROTEIN 1"/>
    <property type="match status" value="1"/>
</dbReference>
<feature type="region of interest" description="Disordered" evidence="1">
    <location>
        <begin position="26"/>
        <end position="58"/>
    </location>
</feature>
<dbReference type="InterPro" id="IPR038511">
    <property type="entry name" value="TAP42/TAP46-like_sf"/>
</dbReference>
<feature type="compositionally biased region" description="Basic and acidic residues" evidence="1">
    <location>
        <begin position="279"/>
        <end position="288"/>
    </location>
</feature>
<dbReference type="GO" id="GO:0035303">
    <property type="term" value="P:regulation of dephosphorylation"/>
    <property type="evidence" value="ECO:0007669"/>
    <property type="project" value="TreeGrafter"/>
</dbReference>
<dbReference type="GO" id="GO:0005829">
    <property type="term" value="C:cytosol"/>
    <property type="evidence" value="ECO:0007669"/>
    <property type="project" value="TreeGrafter"/>
</dbReference>
<proteinExistence type="predicted"/>
<organism evidence="2 3">
    <name type="scientific">Skeletonema marinoi</name>
    <dbReference type="NCBI Taxonomy" id="267567"/>
    <lineage>
        <taxon>Eukaryota</taxon>
        <taxon>Sar</taxon>
        <taxon>Stramenopiles</taxon>
        <taxon>Ochrophyta</taxon>
        <taxon>Bacillariophyta</taxon>
        <taxon>Coscinodiscophyceae</taxon>
        <taxon>Thalassiosirophycidae</taxon>
        <taxon>Thalassiosirales</taxon>
        <taxon>Skeletonemataceae</taxon>
        <taxon>Skeletonema</taxon>
        <taxon>Skeletonema marinoi-dohrnii complex</taxon>
    </lineage>
</organism>
<feature type="compositionally biased region" description="Basic and acidic residues" evidence="1">
    <location>
        <begin position="39"/>
        <end position="58"/>
    </location>
</feature>
<dbReference type="InterPro" id="IPR007304">
    <property type="entry name" value="TAP46-like"/>
</dbReference>
<dbReference type="AlphaFoldDB" id="A0AAD9DA60"/>
<keyword evidence="3" id="KW-1185">Reference proteome</keyword>
<dbReference type="GO" id="GO:0009966">
    <property type="term" value="P:regulation of signal transduction"/>
    <property type="evidence" value="ECO:0007669"/>
    <property type="project" value="InterPro"/>
</dbReference>
<feature type="region of interest" description="Disordered" evidence="1">
    <location>
        <begin position="279"/>
        <end position="300"/>
    </location>
</feature>
<evidence type="ECO:0000313" key="3">
    <source>
        <dbReference type="Proteomes" id="UP001224775"/>
    </source>
</evidence>
<evidence type="ECO:0000256" key="1">
    <source>
        <dbReference type="SAM" id="MobiDB-lite"/>
    </source>
</evidence>
<name>A0AAD9DA60_9STRA</name>
<dbReference type="GO" id="GO:0051721">
    <property type="term" value="F:protein phosphatase 2A binding"/>
    <property type="evidence" value="ECO:0007669"/>
    <property type="project" value="TreeGrafter"/>
</dbReference>
<dbReference type="Pfam" id="PF04177">
    <property type="entry name" value="TAP42"/>
    <property type="match status" value="1"/>
</dbReference>
<dbReference type="PANTHER" id="PTHR10933">
    <property type="entry name" value="IMMUNOGLOBULIN-BINDING PROTEIN 1"/>
    <property type="match status" value="1"/>
</dbReference>
<protein>
    <submittedName>
        <fullName evidence="2">TAP42-like family protein</fullName>
    </submittedName>
</protein>
<evidence type="ECO:0000313" key="2">
    <source>
        <dbReference type="EMBL" id="KAK1738315.1"/>
    </source>
</evidence>
<dbReference type="Gene3D" id="1.25.40.540">
    <property type="entry name" value="TAP42-like family"/>
    <property type="match status" value="1"/>
</dbReference>
<gene>
    <name evidence="2" type="ORF">QTG54_010984</name>
</gene>
<accession>A0AAD9DA60</accession>
<feature type="region of interest" description="Disordered" evidence="1">
    <location>
        <begin position="395"/>
        <end position="436"/>
    </location>
</feature>
<dbReference type="EMBL" id="JATAAI010000021">
    <property type="protein sequence ID" value="KAK1738315.1"/>
    <property type="molecule type" value="Genomic_DNA"/>
</dbReference>
<reference evidence="2" key="1">
    <citation type="submission" date="2023-06" db="EMBL/GenBank/DDBJ databases">
        <title>Survivors Of The Sea: Transcriptome response of Skeletonema marinoi to long-term dormancy.</title>
        <authorList>
            <person name="Pinder M.I.M."/>
            <person name="Kourtchenko O."/>
            <person name="Robertson E.K."/>
            <person name="Larsson T."/>
            <person name="Maumus F."/>
            <person name="Osuna-Cruz C.M."/>
            <person name="Vancaester E."/>
            <person name="Stenow R."/>
            <person name="Vandepoele K."/>
            <person name="Ploug H."/>
            <person name="Bruchert V."/>
            <person name="Godhe A."/>
            <person name="Topel M."/>
        </authorList>
    </citation>
    <scope>NUCLEOTIDE SEQUENCE</scope>
    <source>
        <strain evidence="2">R05AC</strain>
    </source>
</reference>
<dbReference type="Proteomes" id="UP001224775">
    <property type="component" value="Unassembled WGS sequence"/>
</dbReference>
<sequence length="436" mass="49643">MSSSKTDSMTPSETLAVAVGLLDNNGVSSSATTSPDNIASDKQEDSSNNHHQTPIEKSIDILTKLQTQLSRSGTLSNNEVIDDVATSSLEFIGVEYHLGRAFLMLPTYQLGNNNNNSNSASPSILRKTNITRATDYFHAYLKKVDQLDLLNEATIKEYHTLLDMEDIDDDDAKSRPATTTRMNQSQIREMKIQRFQRKRAASQKQAQFQSLLQRRSRLGLAQEEEMEGHDFESLSRTLYIETLRLYAEECLEEIQSCLGELEMLDMAIQMERGRMIRQDPRMHSDRNHSRNGAADSGGLASKQPLQMTQITQHPLTGELQLQTQQVMNGQLKPIMQRQEIANQVFRPGWNQPTMTLEELGERERADAIQRAEQQTVAEAEAKFRPRRYEQLVKDGMEDDEKLVEASAKLDRDWDEWKEENPRGSGNKMSERGDRNF</sequence>